<gene>
    <name evidence="5" type="ORF">GXP67_24900</name>
</gene>
<dbReference type="SUPFAM" id="SSF53474">
    <property type="entry name" value="alpha/beta-Hydrolases"/>
    <property type="match status" value="1"/>
</dbReference>
<evidence type="ECO:0000313" key="6">
    <source>
        <dbReference type="Proteomes" id="UP000480178"/>
    </source>
</evidence>
<dbReference type="EMBL" id="CP048222">
    <property type="protein sequence ID" value="QHT69654.1"/>
    <property type="molecule type" value="Genomic_DNA"/>
</dbReference>
<dbReference type="AlphaFoldDB" id="A0A6C0GP71"/>
<evidence type="ECO:0000256" key="2">
    <source>
        <dbReference type="ARBA" id="ARBA00022963"/>
    </source>
</evidence>
<protein>
    <submittedName>
        <fullName evidence="5">Dienelactone hydrolase</fullName>
    </submittedName>
</protein>
<evidence type="ECO:0000313" key="5">
    <source>
        <dbReference type="EMBL" id="QHT69654.1"/>
    </source>
</evidence>
<keyword evidence="1 5" id="KW-0378">Hydrolase</keyword>
<accession>A0A6C0GP71</accession>
<keyword evidence="2" id="KW-0442">Lipid degradation</keyword>
<sequence length="342" mass="38260">MLKQILIVLFILSIQQIFAQTQPVLNIGERTLTFTDKSRNRPIVTEIWYPTEDSLKPKDKVFSPFTRKHTVQNGRLPSRKLPLILLSHGTGGGRLTIEWLAQSLVQSGFIVAAVDHWGNTYEHKLPLEFVKTWERPLDISFALTALLGEKELSRVIDQQRVGAAGFSFGGYTVLALAGAVVNNEALSNYLKTTGKKELEVPEFPGLSHYLDDSSLIAGSKVIPTLKDNRIRAFFAISPALGAGFIDKRQVQEINRPVYIIGSQSDSITPVQTNALHFHKLISGSDYYEFKGKTGHYVMLNEANEGLKMSAPLIFSDDPSVSRQQVHVEVSRLANEFFKRHLK</sequence>
<dbReference type="GO" id="GO:0016042">
    <property type="term" value="P:lipid catabolic process"/>
    <property type="evidence" value="ECO:0007669"/>
    <property type="project" value="UniProtKB-KW"/>
</dbReference>
<feature type="chain" id="PRO_5025625087" evidence="4">
    <location>
        <begin position="20"/>
        <end position="342"/>
    </location>
</feature>
<name>A0A6C0GP71_9BACT</name>
<organism evidence="5 6">
    <name type="scientific">Rhodocytophaga rosea</name>
    <dbReference type="NCBI Taxonomy" id="2704465"/>
    <lineage>
        <taxon>Bacteria</taxon>
        <taxon>Pseudomonadati</taxon>
        <taxon>Bacteroidota</taxon>
        <taxon>Cytophagia</taxon>
        <taxon>Cytophagales</taxon>
        <taxon>Rhodocytophagaceae</taxon>
        <taxon>Rhodocytophaga</taxon>
    </lineage>
</organism>
<dbReference type="Pfam" id="PF03403">
    <property type="entry name" value="PAF-AH_p_II"/>
    <property type="match status" value="1"/>
</dbReference>
<evidence type="ECO:0000256" key="1">
    <source>
        <dbReference type="ARBA" id="ARBA00022801"/>
    </source>
</evidence>
<feature type="signal peptide" evidence="4">
    <location>
        <begin position="1"/>
        <end position="19"/>
    </location>
</feature>
<dbReference type="GO" id="GO:0003847">
    <property type="term" value="F:1-alkyl-2-acetylglycerophosphocholine esterase activity"/>
    <property type="evidence" value="ECO:0007669"/>
    <property type="project" value="TreeGrafter"/>
</dbReference>
<dbReference type="PANTHER" id="PTHR10272">
    <property type="entry name" value="PLATELET-ACTIVATING FACTOR ACETYLHYDROLASE"/>
    <property type="match status" value="1"/>
</dbReference>
<dbReference type="KEGG" id="rhoz:GXP67_24900"/>
<keyword evidence="3" id="KW-0443">Lipid metabolism</keyword>
<dbReference type="RefSeq" id="WP_162445638.1">
    <property type="nucleotide sequence ID" value="NZ_CP048222.1"/>
</dbReference>
<dbReference type="InterPro" id="IPR029058">
    <property type="entry name" value="AB_hydrolase_fold"/>
</dbReference>
<dbReference type="PANTHER" id="PTHR10272:SF0">
    <property type="entry name" value="PLATELET-ACTIVATING FACTOR ACETYLHYDROLASE"/>
    <property type="match status" value="1"/>
</dbReference>
<proteinExistence type="predicted"/>
<keyword evidence="4" id="KW-0732">Signal</keyword>
<dbReference type="InterPro" id="IPR016986">
    <property type="entry name" value="UCP031982_abhydr"/>
</dbReference>
<reference evidence="5 6" key="1">
    <citation type="submission" date="2020-01" db="EMBL/GenBank/DDBJ databases">
        <authorList>
            <person name="Kim M.K."/>
        </authorList>
    </citation>
    <scope>NUCLEOTIDE SEQUENCE [LARGE SCALE GENOMIC DNA]</scope>
    <source>
        <strain evidence="5 6">172606-1</strain>
    </source>
</reference>
<dbReference type="PIRSF" id="PIRSF031982">
    <property type="entry name" value="UCP031982_abhydr"/>
    <property type="match status" value="1"/>
</dbReference>
<evidence type="ECO:0000256" key="3">
    <source>
        <dbReference type="ARBA" id="ARBA00023098"/>
    </source>
</evidence>
<dbReference type="Proteomes" id="UP000480178">
    <property type="component" value="Chromosome"/>
</dbReference>
<keyword evidence="6" id="KW-1185">Reference proteome</keyword>
<evidence type="ECO:0000256" key="4">
    <source>
        <dbReference type="SAM" id="SignalP"/>
    </source>
</evidence>
<dbReference type="Gene3D" id="3.40.50.1820">
    <property type="entry name" value="alpha/beta hydrolase"/>
    <property type="match status" value="1"/>
</dbReference>